<evidence type="ECO:0000313" key="2">
    <source>
        <dbReference type="EMBL" id="CAE6430551.1"/>
    </source>
</evidence>
<evidence type="ECO:0000313" key="3">
    <source>
        <dbReference type="Proteomes" id="UP000663850"/>
    </source>
</evidence>
<dbReference type="EMBL" id="CAJMWZ010001030">
    <property type="protein sequence ID" value="CAE6430551.1"/>
    <property type="molecule type" value="Genomic_DNA"/>
</dbReference>
<comment type="caution">
    <text evidence="2">The sequence shown here is derived from an EMBL/GenBank/DDBJ whole genome shotgun (WGS) entry which is preliminary data.</text>
</comment>
<organism evidence="2 3">
    <name type="scientific">Rhizoctonia solani</name>
    <dbReference type="NCBI Taxonomy" id="456999"/>
    <lineage>
        <taxon>Eukaryota</taxon>
        <taxon>Fungi</taxon>
        <taxon>Dikarya</taxon>
        <taxon>Basidiomycota</taxon>
        <taxon>Agaricomycotina</taxon>
        <taxon>Agaricomycetes</taxon>
        <taxon>Cantharellales</taxon>
        <taxon>Ceratobasidiaceae</taxon>
        <taxon>Rhizoctonia</taxon>
    </lineage>
</organism>
<dbReference type="Proteomes" id="UP000663850">
    <property type="component" value="Unassembled WGS sequence"/>
</dbReference>
<evidence type="ECO:0000256" key="1">
    <source>
        <dbReference type="SAM" id="MobiDB-lite"/>
    </source>
</evidence>
<sequence>MGPASAPVPNREDDDDSSDSDESEYMPVQYLKDVEEAGDVVEFEWRNANESSSRWSPVIEDTSIQAEHPIVGSSLIGVYTI</sequence>
<protein>
    <submittedName>
        <fullName evidence="2">Uncharacterized protein</fullName>
    </submittedName>
</protein>
<dbReference type="AlphaFoldDB" id="A0A8H2XQZ1"/>
<reference evidence="2" key="1">
    <citation type="submission" date="2021-01" db="EMBL/GenBank/DDBJ databases">
        <authorList>
            <person name="Kaushik A."/>
        </authorList>
    </citation>
    <scope>NUCLEOTIDE SEQUENCE</scope>
    <source>
        <strain evidence="2">Type strain: AG8-Rh-89/</strain>
    </source>
</reference>
<feature type="region of interest" description="Disordered" evidence="1">
    <location>
        <begin position="1"/>
        <end position="24"/>
    </location>
</feature>
<accession>A0A8H2XQZ1</accession>
<proteinExistence type="predicted"/>
<feature type="compositionally biased region" description="Acidic residues" evidence="1">
    <location>
        <begin position="12"/>
        <end position="24"/>
    </location>
</feature>
<gene>
    <name evidence="2" type="ORF">RDB_LOCUS19009</name>
</gene>
<name>A0A8H2XQZ1_9AGAM</name>